<proteinExistence type="predicted"/>
<name>A0A2H1MY07_LATSK</name>
<keyword evidence="1" id="KW-0614">Plasmid</keyword>
<protein>
    <submittedName>
        <fullName evidence="1">Uncharacterized protein</fullName>
    </submittedName>
</protein>
<dbReference type="AlphaFoldDB" id="A0A2H1MY07"/>
<gene>
    <name evidence="1" type="ORF">LSAT332_A200170</name>
</gene>
<reference evidence="1" key="1">
    <citation type="submission" date="2017-09" db="EMBL/GenBank/DDBJ databases">
        <authorList>
            <person name="Ehlers B."/>
            <person name="Leendertz F.H."/>
        </authorList>
    </citation>
    <scope>NUCLEOTIDE SEQUENCE</scope>
    <source>
        <strain evidence="1">T332</strain>
    </source>
</reference>
<accession>A0A2H1MY07</accession>
<evidence type="ECO:0000313" key="1">
    <source>
        <dbReference type="EMBL" id="SOE45310.1"/>
    </source>
</evidence>
<organism evidence="1">
    <name type="scientific">Latilactobacillus sakei</name>
    <name type="common">Lactobacillus sakei</name>
    <dbReference type="NCBI Taxonomy" id="1599"/>
    <lineage>
        <taxon>Bacteria</taxon>
        <taxon>Bacillati</taxon>
        <taxon>Bacillota</taxon>
        <taxon>Bacilli</taxon>
        <taxon>Lactobacillales</taxon>
        <taxon>Lactobacillaceae</taxon>
        <taxon>Latilactobacillus</taxon>
    </lineage>
</organism>
<dbReference type="EMBL" id="LT907987">
    <property type="protein sequence ID" value="SOE45310.1"/>
    <property type="molecule type" value="Genomic_DNA"/>
</dbReference>
<sequence length="57" mass="6531">MTVLQIKALGLFIELHDSSIVIEGKSNLTIDFKNDTLASFWFESLRTQIESLNEFII</sequence>
<geneLocation type="plasmid" evidence="1">
    <name>p332A2</name>
</geneLocation>
<dbReference type="RefSeq" id="WP_159372794.1">
    <property type="nucleotide sequence ID" value="NZ_LT907987.1"/>
</dbReference>